<dbReference type="PANTHER" id="PTHR43731:SF26">
    <property type="entry name" value="RHOMBOID-LIKE PROTEIN 10, CHLOROPLASTIC"/>
    <property type="match status" value="1"/>
</dbReference>
<dbReference type="GO" id="GO:0004252">
    <property type="term" value="F:serine-type endopeptidase activity"/>
    <property type="evidence" value="ECO:0007669"/>
    <property type="project" value="InterPro"/>
</dbReference>
<protein>
    <recommendedName>
        <fullName evidence="7">Peptidase S54 rhomboid domain-containing protein</fullName>
    </recommendedName>
</protein>
<dbReference type="InterPro" id="IPR022764">
    <property type="entry name" value="Peptidase_S54_rhomboid_dom"/>
</dbReference>
<evidence type="ECO:0000256" key="4">
    <source>
        <dbReference type="ARBA" id="ARBA00022989"/>
    </source>
</evidence>
<organism evidence="8">
    <name type="scientific">Glycine max</name>
    <name type="common">Soybean</name>
    <name type="synonym">Glycine hispida</name>
    <dbReference type="NCBI Taxonomy" id="3847"/>
    <lineage>
        <taxon>Eukaryota</taxon>
        <taxon>Viridiplantae</taxon>
        <taxon>Streptophyta</taxon>
        <taxon>Embryophyta</taxon>
        <taxon>Tracheophyta</taxon>
        <taxon>Spermatophyta</taxon>
        <taxon>Magnoliopsida</taxon>
        <taxon>eudicotyledons</taxon>
        <taxon>Gunneridae</taxon>
        <taxon>Pentapetalae</taxon>
        <taxon>rosids</taxon>
        <taxon>fabids</taxon>
        <taxon>Fabales</taxon>
        <taxon>Fabaceae</taxon>
        <taxon>Papilionoideae</taxon>
        <taxon>50 kb inversion clade</taxon>
        <taxon>NPAAA clade</taxon>
        <taxon>indigoferoid/millettioid clade</taxon>
        <taxon>Phaseoleae</taxon>
        <taxon>Glycine</taxon>
        <taxon>Glycine subgen. Soja</taxon>
    </lineage>
</organism>
<feature type="transmembrane region" description="Helical" evidence="6">
    <location>
        <begin position="292"/>
        <end position="309"/>
    </location>
</feature>
<dbReference type="InterPro" id="IPR050925">
    <property type="entry name" value="Rhomboid_protease_S54"/>
</dbReference>
<feature type="domain" description="Peptidase S54 rhomboid" evidence="7">
    <location>
        <begin position="169"/>
        <end position="306"/>
    </location>
</feature>
<dbReference type="SUPFAM" id="SSF144091">
    <property type="entry name" value="Rhomboid-like"/>
    <property type="match status" value="1"/>
</dbReference>
<evidence type="ECO:0000313" key="8">
    <source>
        <dbReference type="EMBL" id="ACU20335.1"/>
    </source>
</evidence>
<evidence type="ECO:0000256" key="6">
    <source>
        <dbReference type="SAM" id="Phobius"/>
    </source>
</evidence>
<dbReference type="OrthoDB" id="418595at2759"/>
<evidence type="ECO:0000256" key="5">
    <source>
        <dbReference type="ARBA" id="ARBA00023136"/>
    </source>
</evidence>
<sequence>MVVGLNVPQPFLSPVCKTAPYPLDLIATAASLHFGHLLRRRATHHLRLGVLLHSCFKKLAPLTHIFRLNDKWCQRCFQLNGLNYLQLSTGDLTSSWSTSFSFFNGGGDGGRRYGKAGMSNSKMSGKDPFNGRKWTEILLAANVLFYIAQLATQGKLLLWGAKINSLIDKGQLWRLATSSFLHANIGHLLVNCYSLNSVGPTVESFSGPRRFLAVYFISAIASSATSYWFCRMPAVGASGAIFGLVGSVAVFVLRHKDLVGGGKRDLQHIAQVIALNMVIGLLSTGIDNWGHLGGLVGGVAASWFIGPAWKHESTSSDGRRLFIDTAPMYKLFKIKRVPKQWK</sequence>
<dbReference type="FunFam" id="1.20.1540.10:FF:000015">
    <property type="entry name" value="RHOMBOID-like protein 10 chloroplastic"/>
    <property type="match status" value="1"/>
</dbReference>
<accession>C6TET3</accession>
<comment type="subcellular location">
    <subcellularLocation>
        <location evidence="1">Membrane</location>
        <topology evidence="1">Multi-pass membrane protein</topology>
    </subcellularLocation>
</comment>
<feature type="transmembrane region" description="Helical" evidence="6">
    <location>
        <begin position="211"/>
        <end position="229"/>
    </location>
</feature>
<name>C6TET3_SOYBN</name>
<proteinExistence type="evidence at transcript level"/>
<dbReference type="GeneID" id="100805315"/>
<evidence type="ECO:0000256" key="3">
    <source>
        <dbReference type="ARBA" id="ARBA00022692"/>
    </source>
</evidence>
<keyword evidence="5 6" id="KW-0472">Membrane</keyword>
<evidence type="ECO:0000256" key="2">
    <source>
        <dbReference type="ARBA" id="ARBA00009045"/>
    </source>
</evidence>
<dbReference type="Pfam" id="PF01694">
    <property type="entry name" value="Rhomboid"/>
    <property type="match status" value="1"/>
</dbReference>
<evidence type="ECO:0000259" key="7">
    <source>
        <dbReference type="Pfam" id="PF01694"/>
    </source>
</evidence>
<dbReference type="GO" id="GO:0016020">
    <property type="term" value="C:membrane"/>
    <property type="evidence" value="ECO:0007669"/>
    <property type="project" value="UniProtKB-SubCell"/>
</dbReference>
<dbReference type="AlphaFoldDB" id="C6TET3"/>
<dbReference type="KEGG" id="gmx:100805315"/>
<feature type="transmembrane region" description="Helical" evidence="6">
    <location>
        <begin position="235"/>
        <end position="254"/>
    </location>
</feature>
<comment type="similarity">
    <text evidence="2">Belongs to the peptidase S54 family.</text>
</comment>
<evidence type="ECO:0000256" key="1">
    <source>
        <dbReference type="ARBA" id="ARBA00004141"/>
    </source>
</evidence>
<dbReference type="ExpressionAtlas" id="C6TET3">
    <property type="expression patterns" value="baseline and differential"/>
</dbReference>
<dbReference type="InterPro" id="IPR035952">
    <property type="entry name" value="Rhomboid-like_sf"/>
</dbReference>
<keyword evidence="4 6" id="KW-1133">Transmembrane helix</keyword>
<dbReference type="Gene3D" id="1.20.1540.10">
    <property type="entry name" value="Rhomboid-like"/>
    <property type="match status" value="1"/>
</dbReference>
<reference evidence="8" key="1">
    <citation type="submission" date="2009-08" db="EMBL/GenBank/DDBJ databases">
        <authorList>
            <person name="Cheung F."/>
            <person name="Xiao Y."/>
            <person name="Chan A."/>
            <person name="Moskal W."/>
            <person name="Town C.D."/>
        </authorList>
    </citation>
    <scope>NUCLEOTIDE SEQUENCE</scope>
</reference>
<keyword evidence="3 6" id="KW-0812">Transmembrane</keyword>
<feature type="transmembrane region" description="Helical" evidence="6">
    <location>
        <begin position="266"/>
        <end position="286"/>
    </location>
</feature>
<dbReference type="MEROPS" id="S54.A08"/>
<dbReference type="PANTHER" id="PTHR43731">
    <property type="entry name" value="RHOMBOID PROTEASE"/>
    <property type="match status" value="1"/>
</dbReference>
<dbReference type="EMBL" id="BT096109">
    <property type="protein sequence ID" value="ACU20335.1"/>
    <property type="molecule type" value="mRNA"/>
</dbReference>
<dbReference type="RefSeq" id="NP_001242663.2">
    <property type="nucleotide sequence ID" value="NM_001255734.3"/>
</dbReference>